<dbReference type="SMART" id="SM00256">
    <property type="entry name" value="FBOX"/>
    <property type="match status" value="1"/>
</dbReference>
<proteinExistence type="predicted"/>
<accession>A0A9P4VP23</accession>
<feature type="non-terminal residue" evidence="2">
    <location>
        <position position="526"/>
    </location>
</feature>
<dbReference type="OrthoDB" id="5359231at2759"/>
<dbReference type="SUPFAM" id="SSF81383">
    <property type="entry name" value="F-box domain"/>
    <property type="match status" value="1"/>
</dbReference>
<dbReference type="PROSITE" id="PS50181">
    <property type="entry name" value="FBOX"/>
    <property type="match status" value="1"/>
</dbReference>
<comment type="caution">
    <text evidence="2">The sequence shown here is derived from an EMBL/GenBank/DDBJ whole genome shotgun (WGS) entry which is preliminary data.</text>
</comment>
<sequence>MHPNPMSRRLDHLPFDVLFLVLSYLNIEDSFHLGQTCKYLSSILQEGKTCRRLVETRAKFSYEHQLANDGQLNYPEAARRIFDRRRAFATANPFSAFVVGYGTSFIYHDGTLCYFDGYTIHVQDMRGCSKISKCFNIRDMLQASFHTIGHNVRLGLLHYNEGILTLLAKRSERQGDNWLIAVDTDSSSEDAPKILAIQPLRSTYKLVVRNSKHYLYYGTFTGTGNAGHSEWIFQLVSLFNDNAQYQPLQLQNVLGSDVGSTVAFEVHQGYFYAVSNETHFRGEGGNWINFYHCIRFPVDNPTDGALEVNDRVYRRKHTDGTIHDWWTDLALKTDEHTGELLIVEHRREWLIPHVSEKKRTFYQQRMTFASDVHEEHTDSGPPSHDTPLEVPVELSPCSDLAEFEREQYMNYDLSNKPLKSHPEYGFSDDPPHFGTSNKFRTYNLSCSTFLDIIQDTRQYSSIDPTGITVKCLRLRVGSRSRAPLASQKLPAEVVPSSASKGKEKAKMPRYMDCGRYRYSRITLWPP</sequence>
<dbReference type="InterPro" id="IPR036047">
    <property type="entry name" value="F-box-like_dom_sf"/>
</dbReference>
<evidence type="ECO:0000313" key="3">
    <source>
        <dbReference type="Proteomes" id="UP000799429"/>
    </source>
</evidence>
<dbReference type="Proteomes" id="UP000799429">
    <property type="component" value="Unassembled WGS sequence"/>
</dbReference>
<dbReference type="Pfam" id="PF12937">
    <property type="entry name" value="F-box-like"/>
    <property type="match status" value="1"/>
</dbReference>
<dbReference type="CDD" id="cd09917">
    <property type="entry name" value="F-box_SF"/>
    <property type="match status" value="1"/>
</dbReference>
<dbReference type="InterPro" id="IPR001810">
    <property type="entry name" value="F-box_dom"/>
</dbReference>
<feature type="domain" description="F-box" evidence="1">
    <location>
        <begin position="7"/>
        <end position="53"/>
    </location>
</feature>
<organism evidence="2 3">
    <name type="scientific">Patellaria atrata CBS 101060</name>
    <dbReference type="NCBI Taxonomy" id="1346257"/>
    <lineage>
        <taxon>Eukaryota</taxon>
        <taxon>Fungi</taxon>
        <taxon>Dikarya</taxon>
        <taxon>Ascomycota</taxon>
        <taxon>Pezizomycotina</taxon>
        <taxon>Dothideomycetes</taxon>
        <taxon>Dothideomycetes incertae sedis</taxon>
        <taxon>Patellariales</taxon>
        <taxon>Patellariaceae</taxon>
        <taxon>Patellaria</taxon>
    </lineage>
</organism>
<reference evidence="2" key="1">
    <citation type="journal article" date="2020" name="Stud. Mycol.">
        <title>101 Dothideomycetes genomes: a test case for predicting lifestyles and emergence of pathogens.</title>
        <authorList>
            <person name="Haridas S."/>
            <person name="Albert R."/>
            <person name="Binder M."/>
            <person name="Bloem J."/>
            <person name="Labutti K."/>
            <person name="Salamov A."/>
            <person name="Andreopoulos B."/>
            <person name="Baker S."/>
            <person name="Barry K."/>
            <person name="Bills G."/>
            <person name="Bluhm B."/>
            <person name="Cannon C."/>
            <person name="Castanera R."/>
            <person name="Culley D."/>
            <person name="Daum C."/>
            <person name="Ezra D."/>
            <person name="Gonzalez J."/>
            <person name="Henrissat B."/>
            <person name="Kuo A."/>
            <person name="Liang C."/>
            <person name="Lipzen A."/>
            <person name="Lutzoni F."/>
            <person name="Magnuson J."/>
            <person name="Mondo S."/>
            <person name="Nolan M."/>
            <person name="Ohm R."/>
            <person name="Pangilinan J."/>
            <person name="Park H.-J."/>
            <person name="Ramirez L."/>
            <person name="Alfaro M."/>
            <person name="Sun H."/>
            <person name="Tritt A."/>
            <person name="Yoshinaga Y."/>
            <person name="Zwiers L.-H."/>
            <person name="Turgeon B."/>
            <person name="Goodwin S."/>
            <person name="Spatafora J."/>
            <person name="Crous P."/>
            <person name="Grigoriev I."/>
        </authorList>
    </citation>
    <scope>NUCLEOTIDE SEQUENCE</scope>
    <source>
        <strain evidence="2">CBS 101060</strain>
    </source>
</reference>
<name>A0A9P4VP23_9PEZI</name>
<gene>
    <name evidence="2" type="ORF">M501DRAFT_956763</name>
</gene>
<keyword evidence="3" id="KW-1185">Reference proteome</keyword>
<evidence type="ECO:0000313" key="2">
    <source>
        <dbReference type="EMBL" id="KAF2838333.1"/>
    </source>
</evidence>
<evidence type="ECO:0000259" key="1">
    <source>
        <dbReference type="PROSITE" id="PS50181"/>
    </source>
</evidence>
<protein>
    <recommendedName>
        <fullName evidence="1">F-box domain-containing protein</fullName>
    </recommendedName>
</protein>
<dbReference type="AlphaFoldDB" id="A0A9P4VP23"/>
<dbReference type="EMBL" id="MU006097">
    <property type="protein sequence ID" value="KAF2838333.1"/>
    <property type="molecule type" value="Genomic_DNA"/>
</dbReference>
<dbReference type="Gene3D" id="1.20.1280.50">
    <property type="match status" value="1"/>
</dbReference>